<dbReference type="Pfam" id="PF07690">
    <property type="entry name" value="MFS_1"/>
    <property type="match status" value="1"/>
</dbReference>
<dbReference type="EMBL" id="OU912926">
    <property type="protein sequence ID" value="CAG9934116.1"/>
    <property type="molecule type" value="Genomic_DNA"/>
</dbReference>
<feature type="transmembrane region" description="Helical" evidence="5">
    <location>
        <begin position="367"/>
        <end position="389"/>
    </location>
</feature>
<dbReference type="CDD" id="cd17472">
    <property type="entry name" value="MFS_YajR_like"/>
    <property type="match status" value="1"/>
</dbReference>
<feature type="transmembrane region" description="Helical" evidence="5">
    <location>
        <begin position="395"/>
        <end position="415"/>
    </location>
</feature>
<gene>
    <name evidence="7" type="primary">yajR</name>
    <name evidence="7" type="ORF">NTG6680_2867</name>
</gene>
<keyword evidence="3 5" id="KW-1133">Transmembrane helix</keyword>
<feature type="transmembrane region" description="Helical" evidence="5">
    <location>
        <begin position="307"/>
        <end position="324"/>
    </location>
</feature>
<dbReference type="InterPro" id="IPR036259">
    <property type="entry name" value="MFS_trans_sf"/>
</dbReference>
<evidence type="ECO:0000259" key="6">
    <source>
        <dbReference type="PROSITE" id="PS50850"/>
    </source>
</evidence>
<feature type="transmembrane region" description="Helical" evidence="5">
    <location>
        <begin position="278"/>
        <end position="298"/>
    </location>
</feature>
<dbReference type="Proteomes" id="UP000839052">
    <property type="component" value="Chromosome"/>
</dbReference>
<accession>A0ABM8Z2I9</accession>
<comment type="subcellular location">
    <subcellularLocation>
        <location evidence="1">Membrane</location>
        <topology evidence="1">Multi-pass membrane protein</topology>
    </subcellularLocation>
</comment>
<evidence type="ECO:0000313" key="8">
    <source>
        <dbReference type="Proteomes" id="UP000839052"/>
    </source>
</evidence>
<dbReference type="InterPro" id="IPR020846">
    <property type="entry name" value="MFS_dom"/>
</dbReference>
<dbReference type="PROSITE" id="PS50850">
    <property type="entry name" value="MFS"/>
    <property type="match status" value="1"/>
</dbReference>
<evidence type="ECO:0000256" key="1">
    <source>
        <dbReference type="ARBA" id="ARBA00004141"/>
    </source>
</evidence>
<evidence type="ECO:0000256" key="5">
    <source>
        <dbReference type="SAM" id="Phobius"/>
    </source>
</evidence>
<evidence type="ECO:0000313" key="7">
    <source>
        <dbReference type="EMBL" id="CAG9934116.1"/>
    </source>
</evidence>
<dbReference type="Gene3D" id="3.30.70.100">
    <property type="match status" value="1"/>
</dbReference>
<protein>
    <submittedName>
        <fullName evidence="7">Inner membrane transport protein YajR</fullName>
    </submittedName>
</protein>
<evidence type="ECO:0000256" key="3">
    <source>
        <dbReference type="ARBA" id="ARBA00022989"/>
    </source>
</evidence>
<feature type="transmembrane region" description="Helical" evidence="5">
    <location>
        <begin position="246"/>
        <end position="266"/>
    </location>
</feature>
<feature type="transmembrane region" description="Helical" evidence="5">
    <location>
        <begin position="164"/>
        <end position="186"/>
    </location>
</feature>
<dbReference type="Gene3D" id="1.20.1250.20">
    <property type="entry name" value="MFS general substrate transporter like domains"/>
    <property type="match status" value="1"/>
</dbReference>
<sequence>MPVTVGCAKPANIRDFLRFQYFNMEYTPDSMTPLERRASMGLAGIYGLRMLGLFIILPVFALYAAERLPGGESHVLIGIALGAYGLTQAVLQIPAGWMSDHYGRKPVIYAGLLLFAIGSFIAASADNIYWVIAGRAIQGAGAINAAVMALTADLTREEVRTKSMAMIGITIGITFSISLVLAPMLYQAIDVPGIFALTGVLALLAMLFVAFVIPNPAITRFHSGSGASSKRFGDVLRNKDLLRLDFGIFSLHAILMSVFMQVPFVLKNNGLEVVQHWQVYLPVMLLALILMVPPIIVAEKKAKMKQVFMGAIALAALGQLSLMLMQGSVWGVMVSLLLFFTAFNVLEATLPSMISKIAPLAAKGTAMGVYSSVQFLGAFFGAMAGGFLMQYVGGNAVFAFAVGLLLLWLLVASTMQPPAAVRTKMYPLPEMDGRAGAVLQQRLAQLNGVREVMVVPAECMACLKVDMSGFDEAAVENLVKGE</sequence>
<keyword evidence="4 5" id="KW-0472">Membrane</keyword>
<dbReference type="SUPFAM" id="SSF103473">
    <property type="entry name" value="MFS general substrate transporter"/>
    <property type="match status" value="1"/>
</dbReference>
<organism evidence="7 8">
    <name type="scientific">Candidatus Nitrotoga arctica</name>
    <dbReference type="NCBI Taxonomy" id="453162"/>
    <lineage>
        <taxon>Bacteria</taxon>
        <taxon>Pseudomonadati</taxon>
        <taxon>Pseudomonadota</taxon>
        <taxon>Betaproteobacteria</taxon>
        <taxon>Nitrosomonadales</taxon>
        <taxon>Gallionellaceae</taxon>
        <taxon>Candidatus Nitrotoga</taxon>
    </lineage>
</organism>
<dbReference type="PANTHER" id="PTHR23518:SF2">
    <property type="entry name" value="MAJOR FACILITATOR SUPERFAMILY TRANSPORTER"/>
    <property type="match status" value="1"/>
</dbReference>
<reference evidence="7 8" key="1">
    <citation type="submission" date="2021-10" db="EMBL/GenBank/DDBJ databases">
        <authorList>
            <person name="Koch H."/>
        </authorList>
    </citation>
    <scope>NUCLEOTIDE SEQUENCE [LARGE SCALE GENOMIC DNA]</scope>
    <source>
        <strain evidence="7">6680</strain>
    </source>
</reference>
<evidence type="ECO:0000256" key="4">
    <source>
        <dbReference type="ARBA" id="ARBA00023136"/>
    </source>
</evidence>
<dbReference type="PANTHER" id="PTHR23518">
    <property type="entry name" value="C-METHYLTRANSFERASE"/>
    <property type="match status" value="1"/>
</dbReference>
<feature type="transmembrane region" description="Helical" evidence="5">
    <location>
        <begin position="107"/>
        <end position="123"/>
    </location>
</feature>
<proteinExistence type="predicted"/>
<feature type="transmembrane region" description="Helical" evidence="5">
    <location>
        <begin position="75"/>
        <end position="95"/>
    </location>
</feature>
<name>A0ABM8Z2I9_9PROT</name>
<feature type="transmembrane region" description="Helical" evidence="5">
    <location>
        <begin position="192"/>
        <end position="213"/>
    </location>
</feature>
<feature type="transmembrane region" description="Helical" evidence="5">
    <location>
        <begin position="330"/>
        <end position="346"/>
    </location>
</feature>
<dbReference type="PROSITE" id="PS00216">
    <property type="entry name" value="SUGAR_TRANSPORT_1"/>
    <property type="match status" value="1"/>
</dbReference>
<feature type="transmembrane region" description="Helical" evidence="5">
    <location>
        <begin position="40"/>
        <end position="63"/>
    </location>
</feature>
<feature type="domain" description="Major facilitator superfamily (MFS) profile" evidence="6">
    <location>
        <begin position="38"/>
        <end position="420"/>
    </location>
</feature>
<dbReference type="InterPro" id="IPR005829">
    <property type="entry name" value="Sugar_transporter_CS"/>
</dbReference>
<evidence type="ECO:0000256" key="2">
    <source>
        <dbReference type="ARBA" id="ARBA00022692"/>
    </source>
</evidence>
<keyword evidence="2 5" id="KW-0812">Transmembrane</keyword>
<keyword evidence="8" id="KW-1185">Reference proteome</keyword>
<dbReference type="InterPro" id="IPR011701">
    <property type="entry name" value="MFS"/>
</dbReference>